<keyword evidence="2" id="KW-1185">Reference proteome</keyword>
<dbReference type="AlphaFoldDB" id="A0A9D4H3X7"/>
<sequence length="78" mass="8676">MLIQIDHCTLADETLKCTGRPFKDNAWLVAPPLKDIANPPMKCLQYTKISFPILAGFADFMTVKDANSCRPEHQNGSP</sequence>
<comment type="caution">
    <text evidence="1">The sequence shown here is derived from an EMBL/GenBank/DDBJ whole genome shotgun (WGS) entry which is preliminary data.</text>
</comment>
<reference evidence="1" key="1">
    <citation type="journal article" date="2019" name="bioRxiv">
        <title>The Genome of the Zebra Mussel, Dreissena polymorpha: A Resource for Invasive Species Research.</title>
        <authorList>
            <person name="McCartney M.A."/>
            <person name="Auch B."/>
            <person name="Kono T."/>
            <person name="Mallez S."/>
            <person name="Zhang Y."/>
            <person name="Obille A."/>
            <person name="Becker A."/>
            <person name="Abrahante J.E."/>
            <person name="Garbe J."/>
            <person name="Badalamenti J.P."/>
            <person name="Herman A."/>
            <person name="Mangelson H."/>
            <person name="Liachko I."/>
            <person name="Sullivan S."/>
            <person name="Sone E.D."/>
            <person name="Koren S."/>
            <person name="Silverstein K.A.T."/>
            <person name="Beckman K.B."/>
            <person name="Gohl D.M."/>
        </authorList>
    </citation>
    <scope>NUCLEOTIDE SEQUENCE</scope>
    <source>
        <strain evidence="1">Duluth1</strain>
        <tissue evidence="1">Whole animal</tissue>
    </source>
</reference>
<proteinExistence type="predicted"/>
<dbReference type="EMBL" id="JAIWYP010000005">
    <property type="protein sequence ID" value="KAH3829066.1"/>
    <property type="molecule type" value="Genomic_DNA"/>
</dbReference>
<gene>
    <name evidence="1" type="ORF">DPMN_131054</name>
</gene>
<reference evidence="1" key="2">
    <citation type="submission" date="2020-11" db="EMBL/GenBank/DDBJ databases">
        <authorList>
            <person name="McCartney M.A."/>
            <person name="Auch B."/>
            <person name="Kono T."/>
            <person name="Mallez S."/>
            <person name="Becker A."/>
            <person name="Gohl D.M."/>
            <person name="Silverstein K.A.T."/>
            <person name="Koren S."/>
            <person name="Bechman K.B."/>
            <person name="Herman A."/>
            <person name="Abrahante J.E."/>
            <person name="Garbe J."/>
        </authorList>
    </citation>
    <scope>NUCLEOTIDE SEQUENCE</scope>
    <source>
        <strain evidence="1">Duluth1</strain>
        <tissue evidence="1">Whole animal</tissue>
    </source>
</reference>
<accession>A0A9D4H3X7</accession>
<protein>
    <submittedName>
        <fullName evidence="1">Uncharacterized protein</fullName>
    </submittedName>
</protein>
<evidence type="ECO:0000313" key="1">
    <source>
        <dbReference type="EMBL" id="KAH3829066.1"/>
    </source>
</evidence>
<dbReference type="Proteomes" id="UP000828390">
    <property type="component" value="Unassembled WGS sequence"/>
</dbReference>
<organism evidence="1 2">
    <name type="scientific">Dreissena polymorpha</name>
    <name type="common">Zebra mussel</name>
    <name type="synonym">Mytilus polymorpha</name>
    <dbReference type="NCBI Taxonomy" id="45954"/>
    <lineage>
        <taxon>Eukaryota</taxon>
        <taxon>Metazoa</taxon>
        <taxon>Spiralia</taxon>
        <taxon>Lophotrochozoa</taxon>
        <taxon>Mollusca</taxon>
        <taxon>Bivalvia</taxon>
        <taxon>Autobranchia</taxon>
        <taxon>Heteroconchia</taxon>
        <taxon>Euheterodonta</taxon>
        <taxon>Imparidentia</taxon>
        <taxon>Neoheterodontei</taxon>
        <taxon>Myida</taxon>
        <taxon>Dreissenoidea</taxon>
        <taxon>Dreissenidae</taxon>
        <taxon>Dreissena</taxon>
    </lineage>
</organism>
<evidence type="ECO:0000313" key="2">
    <source>
        <dbReference type="Proteomes" id="UP000828390"/>
    </source>
</evidence>
<name>A0A9D4H3X7_DREPO</name>